<proteinExistence type="predicted"/>
<dbReference type="GO" id="GO:0016491">
    <property type="term" value="F:oxidoreductase activity"/>
    <property type="evidence" value="ECO:0007669"/>
    <property type="project" value="InterPro"/>
</dbReference>
<dbReference type="InterPro" id="IPR036249">
    <property type="entry name" value="Thioredoxin-like_sf"/>
</dbReference>
<dbReference type="AlphaFoldDB" id="R8BR51"/>
<dbReference type="SUPFAM" id="SSF52833">
    <property type="entry name" value="Thioredoxin-like"/>
    <property type="match status" value="1"/>
</dbReference>
<dbReference type="Proteomes" id="UP000014074">
    <property type="component" value="Unassembled WGS sequence"/>
</dbReference>
<keyword evidence="3" id="KW-1185">Reference proteome</keyword>
<sequence>MFSKHEFPFLEKNENGMTSKERTHRTRPELRRDGLFEMTRFQIQLISDLNCPWCYLGKKSLDRAIETYKDQHPDAEFDIIWRPYYLYPDAKPSGYTKKEYFAAKFGPAGLPGFFSRVEAGGRALGIDFDFAGRTGTTRDSHKLLLLAQRRGSPGVVARLQDALFGGQFEGAGRDISDRAFLAQAAVASGLARSEEEAWRCLDSEGAGREADGSDREAKRMGVTAVPSYLVQGRYRVGGFQEPEFLVGLFEKIGAAESSPRSE</sequence>
<protein>
    <submittedName>
        <fullName evidence="2">Putative dsba oxidoreductase protein</fullName>
    </submittedName>
</protein>
<dbReference type="PANTHER" id="PTHR13887:SF41">
    <property type="entry name" value="THIOREDOXIN SUPERFAMILY PROTEIN"/>
    <property type="match status" value="1"/>
</dbReference>
<dbReference type="EMBL" id="KB932957">
    <property type="protein sequence ID" value="EOO01814.1"/>
    <property type="molecule type" value="Genomic_DNA"/>
</dbReference>
<name>R8BR51_PHAM7</name>
<dbReference type="RefSeq" id="XP_007913490.1">
    <property type="nucleotide sequence ID" value="XM_007915299.1"/>
</dbReference>
<dbReference type="Pfam" id="PF01323">
    <property type="entry name" value="DSBA"/>
    <property type="match status" value="1"/>
</dbReference>
<dbReference type="OrthoDB" id="1930760at2759"/>
<evidence type="ECO:0000313" key="3">
    <source>
        <dbReference type="Proteomes" id="UP000014074"/>
    </source>
</evidence>
<dbReference type="GeneID" id="19322967"/>
<dbReference type="InterPro" id="IPR001853">
    <property type="entry name" value="DSBA-like_thioredoxin_dom"/>
</dbReference>
<feature type="domain" description="DSBA-like thioredoxin" evidence="1">
    <location>
        <begin position="43"/>
        <end position="246"/>
    </location>
</feature>
<dbReference type="HOGENOM" id="CLU_069253_0_1_1"/>
<evidence type="ECO:0000313" key="2">
    <source>
        <dbReference type="EMBL" id="EOO01814.1"/>
    </source>
</evidence>
<reference evidence="3" key="1">
    <citation type="journal article" date="2013" name="Genome Announc.">
        <title>Draft genome sequence of the ascomycete Phaeoacremonium aleophilum strain UCR-PA7, a causal agent of the esca disease complex in grapevines.</title>
        <authorList>
            <person name="Blanco-Ulate B."/>
            <person name="Rolshausen P."/>
            <person name="Cantu D."/>
        </authorList>
    </citation>
    <scope>NUCLEOTIDE SEQUENCE [LARGE SCALE GENOMIC DNA]</scope>
    <source>
        <strain evidence="3">UCR-PA7</strain>
    </source>
</reference>
<dbReference type="Gene3D" id="3.40.30.10">
    <property type="entry name" value="Glutaredoxin"/>
    <property type="match status" value="1"/>
</dbReference>
<gene>
    <name evidence="2" type="ORF">UCRPA7_2693</name>
</gene>
<evidence type="ECO:0000259" key="1">
    <source>
        <dbReference type="Pfam" id="PF01323"/>
    </source>
</evidence>
<dbReference type="eggNOG" id="ENOG502QTH7">
    <property type="taxonomic scope" value="Eukaryota"/>
</dbReference>
<dbReference type="PANTHER" id="PTHR13887">
    <property type="entry name" value="GLUTATHIONE S-TRANSFERASE KAPPA"/>
    <property type="match status" value="1"/>
</dbReference>
<dbReference type="CDD" id="cd03024">
    <property type="entry name" value="DsbA_FrnE"/>
    <property type="match status" value="1"/>
</dbReference>
<organism evidence="2 3">
    <name type="scientific">Phaeoacremonium minimum (strain UCR-PA7)</name>
    <name type="common">Esca disease fungus</name>
    <name type="synonym">Togninia minima</name>
    <dbReference type="NCBI Taxonomy" id="1286976"/>
    <lineage>
        <taxon>Eukaryota</taxon>
        <taxon>Fungi</taxon>
        <taxon>Dikarya</taxon>
        <taxon>Ascomycota</taxon>
        <taxon>Pezizomycotina</taxon>
        <taxon>Sordariomycetes</taxon>
        <taxon>Sordariomycetidae</taxon>
        <taxon>Togniniales</taxon>
        <taxon>Togniniaceae</taxon>
        <taxon>Phaeoacremonium</taxon>
    </lineage>
</organism>
<dbReference type="KEGG" id="tmn:UCRPA7_2693"/>
<accession>R8BR51</accession>